<protein>
    <submittedName>
        <fullName evidence="1">Uncharacterized protein</fullName>
    </submittedName>
</protein>
<dbReference type="AlphaFoldDB" id="E3MXR8"/>
<dbReference type="SUPFAM" id="SSF52833">
    <property type="entry name" value="Thioredoxin-like"/>
    <property type="match status" value="1"/>
</dbReference>
<dbReference type="InterPro" id="IPR036249">
    <property type="entry name" value="Thioredoxin-like_sf"/>
</dbReference>
<dbReference type="HOGENOM" id="CLU_2225665_0_0_1"/>
<evidence type="ECO:0000313" key="1">
    <source>
        <dbReference type="EMBL" id="EFP11769.1"/>
    </source>
</evidence>
<keyword evidence="2" id="KW-1185">Reference proteome</keyword>
<dbReference type="GeneID" id="9817236"/>
<dbReference type="Pfam" id="PF00085">
    <property type="entry name" value="Thioredoxin"/>
    <property type="match status" value="1"/>
</dbReference>
<dbReference type="OrthoDB" id="2121326at2759"/>
<dbReference type="Proteomes" id="UP000008281">
    <property type="component" value="Unassembled WGS sequence"/>
</dbReference>
<dbReference type="RefSeq" id="XP_003099013.2">
    <property type="nucleotide sequence ID" value="XM_003098965.2"/>
</dbReference>
<dbReference type="STRING" id="31234.E3MXR8"/>
<dbReference type="EMBL" id="DS268493">
    <property type="protein sequence ID" value="EFP11769.1"/>
    <property type="molecule type" value="Genomic_DNA"/>
</dbReference>
<dbReference type="KEGG" id="crq:GCK72_015744"/>
<dbReference type="PANTHER" id="PTHR10438:SF468">
    <property type="entry name" value="THIOREDOXIN-1-RELATED"/>
    <property type="match status" value="1"/>
</dbReference>
<dbReference type="CTD" id="9817236"/>
<reference evidence="1" key="1">
    <citation type="submission" date="2007-07" db="EMBL/GenBank/DDBJ databases">
        <title>PCAP assembly of the Caenorhabditis remanei genome.</title>
        <authorList>
            <consortium name="The Caenorhabditis remanei Sequencing Consortium"/>
            <person name="Wilson R.K."/>
        </authorList>
    </citation>
    <scope>NUCLEOTIDE SEQUENCE [LARGE SCALE GENOMIC DNA]</scope>
    <source>
        <strain evidence="1">PB4641</strain>
    </source>
</reference>
<organism evidence="2">
    <name type="scientific">Caenorhabditis remanei</name>
    <name type="common">Caenorhabditis vulgaris</name>
    <dbReference type="NCBI Taxonomy" id="31234"/>
    <lineage>
        <taxon>Eukaryota</taxon>
        <taxon>Metazoa</taxon>
        <taxon>Ecdysozoa</taxon>
        <taxon>Nematoda</taxon>
        <taxon>Chromadorea</taxon>
        <taxon>Rhabditida</taxon>
        <taxon>Rhabditina</taxon>
        <taxon>Rhabditomorpha</taxon>
        <taxon>Rhabditoidea</taxon>
        <taxon>Rhabditidae</taxon>
        <taxon>Peloderinae</taxon>
        <taxon>Caenorhabditis</taxon>
    </lineage>
</organism>
<dbReference type="PANTHER" id="PTHR10438">
    <property type="entry name" value="THIOREDOXIN"/>
    <property type="match status" value="1"/>
</dbReference>
<accession>E3MXR8</accession>
<dbReference type="InterPro" id="IPR013766">
    <property type="entry name" value="Thioredoxin_domain"/>
</dbReference>
<dbReference type="InterPro" id="IPR050620">
    <property type="entry name" value="Thioredoxin_H-type-like"/>
</dbReference>
<sequence length="106" mass="12316">MLVHITSQEEFDSITKQKSDASFILYFREEKSKNCEKSDVRMSQLSQQHQNIEILSIDIKECAGIYNHYNLSEIPAFILLKNGKIEEKLEGEDNKKFEELVEKTCG</sequence>
<evidence type="ECO:0000313" key="2">
    <source>
        <dbReference type="Proteomes" id="UP000008281"/>
    </source>
</evidence>
<name>E3MXR8_CAERE</name>
<dbReference type="eggNOG" id="KOG0907">
    <property type="taxonomic scope" value="Eukaryota"/>
</dbReference>
<gene>
    <name evidence="1" type="ORF">CRE_26735</name>
</gene>
<dbReference type="Gene3D" id="3.40.30.10">
    <property type="entry name" value="Glutaredoxin"/>
    <property type="match status" value="1"/>
</dbReference>
<proteinExistence type="predicted"/>